<dbReference type="PANTHER" id="PTHR43848">
    <property type="entry name" value="PUTRESCINE TRANSPORT SYSTEM PERMEASE PROTEIN POTI"/>
    <property type="match status" value="1"/>
</dbReference>
<evidence type="ECO:0000256" key="8">
    <source>
        <dbReference type="RuleBase" id="RU363032"/>
    </source>
</evidence>
<dbReference type="Proteomes" id="UP001321506">
    <property type="component" value="Unassembled WGS sequence"/>
</dbReference>
<dbReference type="EMBL" id="JASATX010000004">
    <property type="protein sequence ID" value="MDI2099278.1"/>
    <property type="molecule type" value="Genomic_DNA"/>
</dbReference>
<comment type="similarity">
    <text evidence="2">Belongs to the binding-protein-dependent transport system permease family. CysTW subfamily.</text>
</comment>
<keyword evidence="3 8" id="KW-0813">Transport</keyword>
<keyword evidence="4" id="KW-1003">Cell membrane</keyword>
<comment type="caution">
    <text evidence="10">The sequence shown here is derived from an EMBL/GenBank/DDBJ whole genome shotgun (WGS) entry which is preliminary data.</text>
</comment>
<evidence type="ECO:0000256" key="4">
    <source>
        <dbReference type="ARBA" id="ARBA00022475"/>
    </source>
</evidence>
<keyword evidence="5 8" id="KW-0812">Transmembrane</keyword>
<dbReference type="PANTHER" id="PTHR43848:SF2">
    <property type="entry name" value="PUTRESCINE TRANSPORT SYSTEM PERMEASE PROTEIN POTI"/>
    <property type="match status" value="1"/>
</dbReference>
<protein>
    <submittedName>
        <fullName evidence="10">ABC transporter permease</fullName>
    </submittedName>
</protein>
<dbReference type="RefSeq" id="WP_281489070.1">
    <property type="nucleotide sequence ID" value="NZ_CP159582.1"/>
</dbReference>
<dbReference type="PROSITE" id="PS50928">
    <property type="entry name" value="ABC_TM1"/>
    <property type="match status" value="1"/>
</dbReference>
<dbReference type="InterPro" id="IPR035906">
    <property type="entry name" value="MetI-like_sf"/>
</dbReference>
<evidence type="ECO:0000256" key="3">
    <source>
        <dbReference type="ARBA" id="ARBA00022448"/>
    </source>
</evidence>
<feature type="transmembrane region" description="Helical" evidence="8">
    <location>
        <begin position="151"/>
        <end position="172"/>
    </location>
</feature>
<evidence type="ECO:0000256" key="5">
    <source>
        <dbReference type="ARBA" id="ARBA00022692"/>
    </source>
</evidence>
<dbReference type="Pfam" id="PF00528">
    <property type="entry name" value="BPD_transp_1"/>
    <property type="match status" value="1"/>
</dbReference>
<evidence type="ECO:0000313" key="11">
    <source>
        <dbReference type="Proteomes" id="UP001321506"/>
    </source>
</evidence>
<feature type="transmembrane region" description="Helical" evidence="8">
    <location>
        <begin position="29"/>
        <end position="53"/>
    </location>
</feature>
<dbReference type="CDD" id="cd06261">
    <property type="entry name" value="TM_PBP2"/>
    <property type="match status" value="1"/>
</dbReference>
<dbReference type="Gene3D" id="1.10.3720.10">
    <property type="entry name" value="MetI-like"/>
    <property type="match status" value="1"/>
</dbReference>
<keyword evidence="6 8" id="KW-1133">Transmembrane helix</keyword>
<dbReference type="InterPro" id="IPR000515">
    <property type="entry name" value="MetI-like"/>
</dbReference>
<evidence type="ECO:0000256" key="7">
    <source>
        <dbReference type="ARBA" id="ARBA00023136"/>
    </source>
</evidence>
<proteinExistence type="inferred from homology"/>
<dbReference type="AlphaFoldDB" id="A0AAW6TBE8"/>
<dbReference type="InterPro" id="IPR051789">
    <property type="entry name" value="Bact_Polyamine_Transport"/>
</dbReference>
<dbReference type="SUPFAM" id="SSF161098">
    <property type="entry name" value="MetI-like"/>
    <property type="match status" value="1"/>
</dbReference>
<evidence type="ECO:0000256" key="2">
    <source>
        <dbReference type="ARBA" id="ARBA00007069"/>
    </source>
</evidence>
<evidence type="ECO:0000256" key="6">
    <source>
        <dbReference type="ARBA" id="ARBA00022989"/>
    </source>
</evidence>
<sequence>MDASNARTARPLHYSAARERAAAFFGRHAIRVIGALAVVYLLLPIAVVVLMSLNDPAGRYNFTFNAFTLDNWANMCGPYGLCESVLLSLQIALAAAAAATVIGVLAAYALTRFDFAGRATANVLVLLPMTMPEVVLGASLLTLYVNAGIPLGPVAILLAHIMFCISFVIIVVKARLAMLDSRLLEAATDLYANPWRAFRRVTLPLAAPGILAGAVLAFALSFDDFIITNFNSGSAMTFPMYVWGAAKRGVPPQVNVVATLIFLVVMSLAVTMSIVTTVRARRAR</sequence>
<feature type="transmembrane region" description="Helical" evidence="8">
    <location>
        <begin position="123"/>
        <end position="145"/>
    </location>
</feature>
<dbReference type="GO" id="GO:0055085">
    <property type="term" value="P:transmembrane transport"/>
    <property type="evidence" value="ECO:0007669"/>
    <property type="project" value="InterPro"/>
</dbReference>
<feature type="transmembrane region" description="Helical" evidence="8">
    <location>
        <begin position="201"/>
        <end position="222"/>
    </location>
</feature>
<name>A0AAW6TBE8_9MICO</name>
<feature type="domain" description="ABC transmembrane type-1" evidence="9">
    <location>
        <begin position="85"/>
        <end position="272"/>
    </location>
</feature>
<comment type="subcellular location">
    <subcellularLocation>
        <location evidence="1 8">Cell membrane</location>
        <topology evidence="1 8">Multi-pass membrane protein</topology>
    </subcellularLocation>
</comment>
<evidence type="ECO:0000259" key="9">
    <source>
        <dbReference type="PROSITE" id="PS50928"/>
    </source>
</evidence>
<keyword evidence="7 8" id="KW-0472">Membrane</keyword>
<feature type="transmembrane region" description="Helical" evidence="8">
    <location>
        <begin position="256"/>
        <end position="278"/>
    </location>
</feature>
<reference evidence="10 11" key="1">
    <citation type="submission" date="2023-04" db="EMBL/GenBank/DDBJ databases">
        <title>Klugiella caeni sp. nov. isolated from the sludge of biochemical tank.</title>
        <authorList>
            <person name="Geng K."/>
        </authorList>
    </citation>
    <scope>NUCLEOTIDE SEQUENCE [LARGE SCALE GENOMIC DNA]</scope>
    <source>
        <strain evidence="10 11">YN-L-19</strain>
    </source>
</reference>
<evidence type="ECO:0000313" key="10">
    <source>
        <dbReference type="EMBL" id="MDI2099278.1"/>
    </source>
</evidence>
<gene>
    <name evidence="10" type="ORF">QF206_09930</name>
</gene>
<feature type="transmembrane region" description="Helical" evidence="8">
    <location>
        <begin position="87"/>
        <end position="111"/>
    </location>
</feature>
<accession>A0AAW6TBE8</accession>
<organism evidence="10 11">
    <name type="scientific">Ruicaihuangia caeni</name>
    <dbReference type="NCBI Taxonomy" id="3042517"/>
    <lineage>
        <taxon>Bacteria</taxon>
        <taxon>Bacillati</taxon>
        <taxon>Actinomycetota</taxon>
        <taxon>Actinomycetes</taxon>
        <taxon>Micrococcales</taxon>
        <taxon>Microbacteriaceae</taxon>
        <taxon>Ruicaihuangia</taxon>
    </lineage>
</organism>
<dbReference type="GO" id="GO:0005886">
    <property type="term" value="C:plasma membrane"/>
    <property type="evidence" value="ECO:0007669"/>
    <property type="project" value="UniProtKB-SubCell"/>
</dbReference>
<keyword evidence="11" id="KW-1185">Reference proteome</keyword>
<evidence type="ECO:0000256" key="1">
    <source>
        <dbReference type="ARBA" id="ARBA00004651"/>
    </source>
</evidence>